<feature type="domain" description="SGNH" evidence="11">
    <location>
        <begin position="462"/>
        <end position="667"/>
    </location>
</feature>
<dbReference type="CDD" id="cd00229">
    <property type="entry name" value="SGNH_hydrolase"/>
    <property type="match status" value="1"/>
</dbReference>
<organism evidence="12 13">
    <name type="scientific">Kitasatospora kifunensis</name>
    <name type="common">Streptomyces kifunensis</name>
    <dbReference type="NCBI Taxonomy" id="58351"/>
    <lineage>
        <taxon>Bacteria</taxon>
        <taxon>Bacillati</taxon>
        <taxon>Actinomycetota</taxon>
        <taxon>Actinomycetes</taxon>
        <taxon>Kitasatosporales</taxon>
        <taxon>Streptomycetaceae</taxon>
        <taxon>Kitasatospora</taxon>
    </lineage>
</organism>
<feature type="region of interest" description="Disordered" evidence="8">
    <location>
        <begin position="270"/>
        <end position="296"/>
    </location>
</feature>
<feature type="domain" description="Acyltransferase 3" evidence="10">
    <location>
        <begin position="48"/>
        <end position="415"/>
    </location>
</feature>
<keyword evidence="3" id="KW-0808">Transferase</keyword>
<evidence type="ECO:0000256" key="7">
    <source>
        <dbReference type="ARBA" id="ARBA00023315"/>
    </source>
</evidence>
<feature type="transmembrane region" description="Helical" evidence="9">
    <location>
        <begin position="72"/>
        <end position="92"/>
    </location>
</feature>
<dbReference type="AlphaFoldDB" id="A0A7W7VUS4"/>
<evidence type="ECO:0000259" key="11">
    <source>
        <dbReference type="Pfam" id="PF19040"/>
    </source>
</evidence>
<dbReference type="RefSeq" id="WP_184935715.1">
    <property type="nucleotide sequence ID" value="NZ_JACHJV010000001.1"/>
</dbReference>
<evidence type="ECO:0000256" key="1">
    <source>
        <dbReference type="ARBA" id="ARBA00004651"/>
    </source>
</evidence>
<sequence length="682" mass="73868">MREAREASVAAGRLPPRPDVSFKVADPVPVPAPRTAERSGRTPSFRYAAVDGLRGIAIISVLLYHTNWFENGLFGVDAFFVLSGFLVTLILIRELDRSGRIALGRFYRRRAKRLLPGLLLTLVAVLALAATFSSLRDAQALKPQALATLLQYANWAQIANGSAYWEHFASITPLAAMWSLSITEQFYLVWPLLLGLLFVLLRRSMRATAVAAFVLFGAAAAVAPLLWNGSNSDRLYLGTESRAVGFAAGAVAAFVVHLLVKRSADKARSSGRTAEADGAQGRSGRRRRAAEPAAPASGGLGTTVLLNLLGTGALASVVWLSLKVTTYHSAWLYQGGLAVVATLVAVLAATLCHPRGPLVRILSFGPLVQTGRISYSLYLLHLPVYWMMQQHIDDVSPALLFGVGGSITWVLAFFLHHGTEALRRRDWRVSRAVPLLTATALAVGAASWYLPSFIEYRMRPAGKPLVVSLGDSFAGDLATGLYQQGGRFAVVDGSVSGCGVFDPEKVRGTSQVEFDTTADCQQRSAYWTKQLHVAKPQAVLIHLGWDAAEQYLDGGWLSPCDAAYQSRYRTQLTSAIDQVKQQAPGARILLMNERLENGAINRKWGTCYDQQIDGFVKAAAGSVQLVDLNDFLCPQGACRWEDDKGNSIYPTGDGVHLTPAGMRLVTPWLQDQISAALAAPQH</sequence>
<evidence type="ECO:0000313" key="13">
    <source>
        <dbReference type="Proteomes" id="UP000540506"/>
    </source>
</evidence>
<feature type="transmembrane region" description="Helical" evidence="9">
    <location>
        <begin position="331"/>
        <end position="351"/>
    </location>
</feature>
<dbReference type="PANTHER" id="PTHR23028">
    <property type="entry name" value="ACETYLTRANSFERASE"/>
    <property type="match status" value="1"/>
</dbReference>
<dbReference type="InterPro" id="IPR043968">
    <property type="entry name" value="SGNH"/>
</dbReference>
<accession>A0A7W7VUS4</accession>
<feature type="transmembrane region" description="Helical" evidence="9">
    <location>
        <begin position="243"/>
        <end position="260"/>
    </location>
</feature>
<protein>
    <submittedName>
        <fullName evidence="12">Peptidoglycan/LPS O-acetylase OafA/YrhL/lysophospholipase L1-like esterase</fullName>
    </submittedName>
</protein>
<feature type="transmembrane region" description="Helical" evidence="9">
    <location>
        <begin position="113"/>
        <end position="132"/>
    </location>
</feature>
<keyword evidence="13" id="KW-1185">Reference proteome</keyword>
<feature type="transmembrane region" description="Helical" evidence="9">
    <location>
        <begin position="429"/>
        <end position="450"/>
    </location>
</feature>
<feature type="transmembrane region" description="Helical" evidence="9">
    <location>
        <begin position="47"/>
        <end position="66"/>
    </location>
</feature>
<reference evidence="12 13" key="1">
    <citation type="submission" date="2020-08" db="EMBL/GenBank/DDBJ databases">
        <title>Sequencing the genomes of 1000 actinobacteria strains.</title>
        <authorList>
            <person name="Klenk H.-P."/>
        </authorList>
    </citation>
    <scope>NUCLEOTIDE SEQUENCE [LARGE SCALE GENOMIC DNA]</scope>
    <source>
        <strain evidence="12 13">DSM 41654</strain>
    </source>
</reference>
<feature type="transmembrane region" description="Helical" evidence="9">
    <location>
        <begin position="358"/>
        <end position="378"/>
    </location>
</feature>
<feature type="transmembrane region" description="Helical" evidence="9">
    <location>
        <begin position="208"/>
        <end position="227"/>
    </location>
</feature>
<evidence type="ECO:0000256" key="9">
    <source>
        <dbReference type="SAM" id="Phobius"/>
    </source>
</evidence>
<feature type="transmembrane region" description="Helical" evidence="9">
    <location>
        <begin position="293"/>
        <end position="319"/>
    </location>
</feature>
<keyword evidence="7" id="KW-0012">Acyltransferase</keyword>
<evidence type="ECO:0000256" key="5">
    <source>
        <dbReference type="ARBA" id="ARBA00022989"/>
    </source>
</evidence>
<keyword evidence="6 9" id="KW-0472">Membrane</keyword>
<evidence type="ECO:0000256" key="4">
    <source>
        <dbReference type="ARBA" id="ARBA00022692"/>
    </source>
</evidence>
<evidence type="ECO:0000259" key="10">
    <source>
        <dbReference type="Pfam" id="PF01757"/>
    </source>
</evidence>
<dbReference type="GO" id="GO:0005886">
    <property type="term" value="C:plasma membrane"/>
    <property type="evidence" value="ECO:0007669"/>
    <property type="project" value="UniProtKB-SubCell"/>
</dbReference>
<dbReference type="Gene3D" id="3.40.50.1110">
    <property type="entry name" value="SGNH hydrolase"/>
    <property type="match status" value="1"/>
</dbReference>
<feature type="transmembrane region" description="Helical" evidence="9">
    <location>
        <begin position="185"/>
        <end position="201"/>
    </location>
</feature>
<dbReference type="Proteomes" id="UP000540506">
    <property type="component" value="Unassembled WGS sequence"/>
</dbReference>
<name>A0A7W7VUS4_KITKI</name>
<proteinExistence type="predicted"/>
<dbReference type="GO" id="GO:0009103">
    <property type="term" value="P:lipopolysaccharide biosynthetic process"/>
    <property type="evidence" value="ECO:0007669"/>
    <property type="project" value="TreeGrafter"/>
</dbReference>
<evidence type="ECO:0000256" key="2">
    <source>
        <dbReference type="ARBA" id="ARBA00022475"/>
    </source>
</evidence>
<keyword evidence="2" id="KW-1003">Cell membrane</keyword>
<dbReference type="InterPro" id="IPR036514">
    <property type="entry name" value="SGNH_hydro_sf"/>
</dbReference>
<dbReference type="GO" id="GO:0016747">
    <property type="term" value="F:acyltransferase activity, transferring groups other than amino-acyl groups"/>
    <property type="evidence" value="ECO:0007669"/>
    <property type="project" value="InterPro"/>
</dbReference>
<gene>
    <name evidence="12" type="ORF">FHR34_002630</name>
</gene>
<dbReference type="PANTHER" id="PTHR23028:SF53">
    <property type="entry name" value="ACYL_TRANSF_3 DOMAIN-CONTAINING PROTEIN"/>
    <property type="match status" value="1"/>
</dbReference>
<keyword evidence="5 9" id="KW-1133">Transmembrane helix</keyword>
<dbReference type="EMBL" id="JACHJV010000001">
    <property type="protein sequence ID" value="MBB4923637.1"/>
    <property type="molecule type" value="Genomic_DNA"/>
</dbReference>
<evidence type="ECO:0000256" key="6">
    <source>
        <dbReference type="ARBA" id="ARBA00023136"/>
    </source>
</evidence>
<evidence type="ECO:0000313" key="12">
    <source>
        <dbReference type="EMBL" id="MBB4923637.1"/>
    </source>
</evidence>
<evidence type="ECO:0000256" key="3">
    <source>
        <dbReference type="ARBA" id="ARBA00022679"/>
    </source>
</evidence>
<dbReference type="Pfam" id="PF19040">
    <property type="entry name" value="SGNH"/>
    <property type="match status" value="1"/>
</dbReference>
<evidence type="ECO:0000256" key="8">
    <source>
        <dbReference type="SAM" id="MobiDB-lite"/>
    </source>
</evidence>
<feature type="transmembrane region" description="Helical" evidence="9">
    <location>
        <begin position="398"/>
        <end position="417"/>
    </location>
</feature>
<dbReference type="InterPro" id="IPR050879">
    <property type="entry name" value="Acyltransferase_3"/>
</dbReference>
<comment type="caution">
    <text evidence="12">The sequence shown here is derived from an EMBL/GenBank/DDBJ whole genome shotgun (WGS) entry which is preliminary data.</text>
</comment>
<dbReference type="InterPro" id="IPR002656">
    <property type="entry name" value="Acyl_transf_3_dom"/>
</dbReference>
<keyword evidence="4 9" id="KW-0812">Transmembrane</keyword>
<dbReference type="Pfam" id="PF01757">
    <property type="entry name" value="Acyl_transf_3"/>
    <property type="match status" value="1"/>
</dbReference>
<dbReference type="SUPFAM" id="SSF52266">
    <property type="entry name" value="SGNH hydrolase"/>
    <property type="match status" value="1"/>
</dbReference>
<comment type="subcellular location">
    <subcellularLocation>
        <location evidence="1">Cell membrane</location>
        <topology evidence="1">Multi-pass membrane protein</topology>
    </subcellularLocation>
</comment>